<dbReference type="InterPro" id="IPR049614">
    <property type="entry name" value="HrpB_DEXH"/>
</dbReference>
<dbReference type="SMART" id="SM00847">
    <property type="entry name" value="HA2"/>
    <property type="match status" value="1"/>
</dbReference>
<dbReference type="InterPro" id="IPR027417">
    <property type="entry name" value="P-loop_NTPase"/>
</dbReference>
<dbReference type="Gene3D" id="1.20.120.1080">
    <property type="match status" value="1"/>
</dbReference>
<dbReference type="KEGG" id="dwd:DSCW_55080"/>
<organism evidence="8 9">
    <name type="scientific">Desulfosarcina widdelii</name>
    <dbReference type="NCBI Taxonomy" id="947919"/>
    <lineage>
        <taxon>Bacteria</taxon>
        <taxon>Pseudomonadati</taxon>
        <taxon>Thermodesulfobacteriota</taxon>
        <taxon>Desulfobacteria</taxon>
        <taxon>Desulfobacterales</taxon>
        <taxon>Desulfosarcinaceae</taxon>
        <taxon>Desulfosarcina</taxon>
    </lineage>
</organism>
<evidence type="ECO:0000259" key="6">
    <source>
        <dbReference type="PROSITE" id="PS51192"/>
    </source>
</evidence>
<dbReference type="InterPro" id="IPR011545">
    <property type="entry name" value="DEAD/DEAH_box_helicase_dom"/>
</dbReference>
<dbReference type="SMART" id="SM00487">
    <property type="entry name" value="DEXDc"/>
    <property type="match status" value="1"/>
</dbReference>
<evidence type="ECO:0000256" key="1">
    <source>
        <dbReference type="ARBA" id="ARBA00022741"/>
    </source>
</evidence>
<name>A0A5K7ZE96_9BACT</name>
<dbReference type="PROSITE" id="PS51192">
    <property type="entry name" value="HELICASE_ATP_BIND_1"/>
    <property type="match status" value="1"/>
</dbReference>
<dbReference type="FunFam" id="3.40.50.300:FF:002125">
    <property type="entry name" value="ATP-dependent helicase HrpB"/>
    <property type="match status" value="1"/>
</dbReference>
<dbReference type="NCBIfam" id="TIGR01970">
    <property type="entry name" value="DEAH_box_HrpB"/>
    <property type="match status" value="1"/>
</dbReference>
<dbReference type="Pfam" id="PF08482">
    <property type="entry name" value="HrpB_C"/>
    <property type="match status" value="1"/>
</dbReference>
<sequence>MQTRTRKPSAERLPVHEVLGDLRKILNVASCALLVAPPGAGKTTIVPLALLEEVRLAGRRILLLAPRRLAARAAARYMASILGQKVGQTVGYRVRMESRIGPQTRIEVVTEGVLTRMLQNDPALTGVGLVIFDEFHERNLDADLGLALCRDVQGVLNEDLRLLVMSATLDPAPVAALLDDAPVIRCDGRMFPVETRYCVRPATQSPEQAMAGVIRQSARAGEGNILAFLPGAAEIRRTVRLLEAANLPDDWTIAPLYGTMPRDRQDAAITPPPEGRHKIVLATSIAETSLTIEGIRVVVDGGLQRAPRFDPGSGMTRLVTLPVSRASADQRRGRAGRLGPGICYRLWREADTPALAAHSRPEILDVDLTALALELAVWGVDDPAVLNWLDQPPAAAFAHARQLLADLDALDAEGKITAHGRRMAELPLHPRLAHMVLSAMDANMGQPACDLAAILSERDPIHFTGRWRDADLKLRLEAIGAYREKKQFRIHDGTVDPAAVRRILNVSAVLQHRLNMKGRPGKRTEPGRLLAWAYPDRIARQRSGSPGRFLLSSGSGAFLDPSEPLGASTFLVAPQLDGNRREAGIFLAAAAEKEDLLDQFAHRVQWRDNVSWDSRRQAVSALREQVLGAIVFTTETIRNPPSEAVTNAMLAGIRSTGIDCLPWTRKLRTWQARVTMLARIDAPDGPWPDVGDIALTERLEVWLAPFLGDMRRLSDLSSKTLSDALLSHLDWKQQRRLDKLAPTHLTVPSGSRRPIDYSGSEPVLAVRLQEMFGLGATPAIAGGRVPLTLHLLSPASRPVQITRDLAGFWQNGYPEVKKELKGRYPKHAWPDDPMTAPPTSRVKARRHN</sequence>
<dbReference type="GO" id="GO:0016787">
    <property type="term" value="F:hydrolase activity"/>
    <property type="evidence" value="ECO:0007669"/>
    <property type="project" value="UniProtKB-KW"/>
</dbReference>
<dbReference type="PIRSF" id="PIRSF005496">
    <property type="entry name" value="ATP_hel_hrpB"/>
    <property type="match status" value="1"/>
</dbReference>
<evidence type="ECO:0000256" key="4">
    <source>
        <dbReference type="ARBA" id="ARBA00022840"/>
    </source>
</evidence>
<evidence type="ECO:0000259" key="7">
    <source>
        <dbReference type="PROSITE" id="PS51194"/>
    </source>
</evidence>
<evidence type="ECO:0000256" key="5">
    <source>
        <dbReference type="SAM" id="MobiDB-lite"/>
    </source>
</evidence>
<dbReference type="InterPro" id="IPR001650">
    <property type="entry name" value="Helicase_C-like"/>
</dbReference>
<dbReference type="EMBL" id="AP021875">
    <property type="protein sequence ID" value="BBO78091.1"/>
    <property type="molecule type" value="Genomic_DNA"/>
</dbReference>
<dbReference type="CDD" id="cd18791">
    <property type="entry name" value="SF2_C_RHA"/>
    <property type="match status" value="1"/>
</dbReference>
<dbReference type="InterPro" id="IPR010225">
    <property type="entry name" value="HrpB"/>
</dbReference>
<dbReference type="OrthoDB" id="9805617at2"/>
<dbReference type="Pfam" id="PF00270">
    <property type="entry name" value="DEAD"/>
    <property type="match status" value="1"/>
</dbReference>
<dbReference type="InterPro" id="IPR048333">
    <property type="entry name" value="HA2_WH"/>
</dbReference>
<dbReference type="Pfam" id="PF00271">
    <property type="entry name" value="Helicase_C"/>
    <property type="match status" value="1"/>
</dbReference>
<dbReference type="GO" id="GO:0003676">
    <property type="term" value="F:nucleic acid binding"/>
    <property type="evidence" value="ECO:0007669"/>
    <property type="project" value="InterPro"/>
</dbReference>
<keyword evidence="2" id="KW-0378">Hydrolase</keyword>
<accession>A0A5K7ZE96</accession>
<dbReference type="Pfam" id="PF04408">
    <property type="entry name" value="WHD_HA2"/>
    <property type="match status" value="1"/>
</dbReference>
<protein>
    <submittedName>
        <fullName evidence="8">ATP-dependent helicase HrpB</fullName>
    </submittedName>
</protein>
<dbReference type="InterPro" id="IPR007502">
    <property type="entry name" value="Helicase-assoc_dom"/>
</dbReference>
<evidence type="ECO:0000313" key="8">
    <source>
        <dbReference type="EMBL" id="BBO78091.1"/>
    </source>
</evidence>
<dbReference type="InterPro" id="IPR014001">
    <property type="entry name" value="Helicase_ATP-bd"/>
</dbReference>
<dbReference type="SMART" id="SM00490">
    <property type="entry name" value="HELICc"/>
    <property type="match status" value="1"/>
</dbReference>
<keyword evidence="9" id="KW-1185">Reference proteome</keyword>
<keyword evidence="4" id="KW-0067">ATP-binding</keyword>
<feature type="domain" description="Helicase C-terminal" evidence="7">
    <location>
        <begin position="213"/>
        <end position="379"/>
    </location>
</feature>
<evidence type="ECO:0000256" key="2">
    <source>
        <dbReference type="ARBA" id="ARBA00022801"/>
    </source>
</evidence>
<dbReference type="PANTHER" id="PTHR43519:SF1">
    <property type="entry name" value="ATP-DEPENDENT RNA HELICASE HRPB"/>
    <property type="match status" value="1"/>
</dbReference>
<dbReference type="AlphaFoldDB" id="A0A5K7ZE96"/>
<dbReference type="Gene3D" id="3.40.50.300">
    <property type="entry name" value="P-loop containing nucleotide triphosphate hydrolases"/>
    <property type="match status" value="2"/>
</dbReference>
<dbReference type="SUPFAM" id="SSF52540">
    <property type="entry name" value="P-loop containing nucleoside triphosphate hydrolases"/>
    <property type="match status" value="1"/>
</dbReference>
<keyword evidence="1" id="KW-0547">Nucleotide-binding</keyword>
<dbReference type="PROSITE" id="PS51194">
    <property type="entry name" value="HELICASE_CTER"/>
    <property type="match status" value="1"/>
</dbReference>
<dbReference type="CDD" id="cd17990">
    <property type="entry name" value="DEXHc_HrpB"/>
    <property type="match status" value="1"/>
</dbReference>
<reference evidence="8 9" key="1">
    <citation type="submission" date="2019-11" db="EMBL/GenBank/DDBJ databases">
        <title>Comparative genomics of hydrocarbon-degrading Desulfosarcina strains.</title>
        <authorList>
            <person name="Watanabe M."/>
            <person name="Kojima H."/>
            <person name="Fukui M."/>
        </authorList>
    </citation>
    <scope>NUCLEOTIDE SEQUENCE [LARGE SCALE GENOMIC DNA]</scope>
    <source>
        <strain evidence="8 9">PP31</strain>
    </source>
</reference>
<dbReference type="InterPro" id="IPR013689">
    <property type="entry name" value="RNA_helicase_ATP-dep_HrpB_C"/>
</dbReference>
<dbReference type="PANTHER" id="PTHR43519">
    <property type="entry name" value="ATP-DEPENDENT RNA HELICASE HRPB"/>
    <property type="match status" value="1"/>
</dbReference>
<dbReference type="Pfam" id="PF24473">
    <property type="entry name" value="CON_HrpB"/>
    <property type="match status" value="1"/>
</dbReference>
<dbReference type="InterPro" id="IPR056329">
    <property type="entry name" value="CON_HrpB"/>
</dbReference>
<feature type="region of interest" description="Disordered" evidence="5">
    <location>
        <begin position="824"/>
        <end position="848"/>
    </location>
</feature>
<keyword evidence="3 8" id="KW-0347">Helicase</keyword>
<dbReference type="RefSeq" id="WP_155306762.1">
    <property type="nucleotide sequence ID" value="NZ_AP021875.1"/>
</dbReference>
<evidence type="ECO:0000256" key="3">
    <source>
        <dbReference type="ARBA" id="ARBA00022806"/>
    </source>
</evidence>
<gene>
    <name evidence="8" type="primary">hrpB</name>
    <name evidence="8" type="ORF">DSCW_55080</name>
</gene>
<evidence type="ECO:0000313" key="9">
    <source>
        <dbReference type="Proteomes" id="UP000427769"/>
    </source>
</evidence>
<dbReference type="Proteomes" id="UP000427769">
    <property type="component" value="Chromosome"/>
</dbReference>
<dbReference type="GO" id="GO:0005524">
    <property type="term" value="F:ATP binding"/>
    <property type="evidence" value="ECO:0007669"/>
    <property type="project" value="UniProtKB-KW"/>
</dbReference>
<dbReference type="GO" id="GO:0004386">
    <property type="term" value="F:helicase activity"/>
    <property type="evidence" value="ECO:0007669"/>
    <property type="project" value="UniProtKB-KW"/>
</dbReference>
<feature type="domain" description="Helicase ATP-binding" evidence="6">
    <location>
        <begin position="23"/>
        <end position="187"/>
    </location>
</feature>
<proteinExistence type="predicted"/>